<dbReference type="GO" id="GO:0008270">
    <property type="term" value="F:zinc ion binding"/>
    <property type="evidence" value="ECO:0007669"/>
    <property type="project" value="TreeGrafter"/>
</dbReference>
<keyword evidence="3" id="KW-0479">Metal-binding</keyword>
<reference evidence="5 6" key="1">
    <citation type="submission" date="2024-01" db="EMBL/GenBank/DDBJ databases">
        <authorList>
            <person name="Waweru B."/>
        </authorList>
    </citation>
    <scope>NUCLEOTIDE SEQUENCE [LARGE SCALE GENOMIC DNA]</scope>
</reference>
<name>A0AAV1S4F4_9ROSI</name>
<organism evidence="5 6">
    <name type="scientific">Dovyalis caffra</name>
    <dbReference type="NCBI Taxonomy" id="77055"/>
    <lineage>
        <taxon>Eukaryota</taxon>
        <taxon>Viridiplantae</taxon>
        <taxon>Streptophyta</taxon>
        <taxon>Embryophyta</taxon>
        <taxon>Tracheophyta</taxon>
        <taxon>Spermatophyta</taxon>
        <taxon>Magnoliopsida</taxon>
        <taxon>eudicotyledons</taxon>
        <taxon>Gunneridae</taxon>
        <taxon>Pentapetalae</taxon>
        <taxon>rosids</taxon>
        <taxon>fabids</taxon>
        <taxon>Malpighiales</taxon>
        <taxon>Salicaceae</taxon>
        <taxon>Flacourtieae</taxon>
        <taxon>Dovyalis</taxon>
    </lineage>
</organism>
<dbReference type="SUPFAM" id="SSF50129">
    <property type="entry name" value="GroES-like"/>
    <property type="match status" value="1"/>
</dbReference>
<evidence type="ECO:0000313" key="5">
    <source>
        <dbReference type="EMBL" id="CAK7345733.1"/>
    </source>
</evidence>
<evidence type="ECO:0008006" key="7">
    <source>
        <dbReference type="Google" id="ProtNLM"/>
    </source>
</evidence>
<dbReference type="GO" id="GO:0005829">
    <property type="term" value="C:cytosol"/>
    <property type="evidence" value="ECO:0007669"/>
    <property type="project" value="TreeGrafter"/>
</dbReference>
<comment type="caution">
    <text evidence="5">The sequence shown here is derived from an EMBL/GenBank/DDBJ whole genome shotgun (WGS) entry which is preliminary data.</text>
</comment>
<protein>
    <recommendedName>
        <fullName evidence="7">Alcohol dehydrogenase</fullName>
    </recommendedName>
</protein>
<accession>A0AAV1S4F4</accession>
<comment type="subunit">
    <text evidence="2">Homodimer.</text>
</comment>
<dbReference type="PANTHER" id="PTHR43880:SF38">
    <property type="entry name" value="ALCOHOL DEHYDROGENASE-RELATED"/>
    <property type="match status" value="1"/>
</dbReference>
<evidence type="ECO:0000256" key="4">
    <source>
        <dbReference type="ARBA" id="ARBA00022833"/>
    </source>
</evidence>
<evidence type="ECO:0000256" key="3">
    <source>
        <dbReference type="ARBA" id="ARBA00022723"/>
    </source>
</evidence>
<dbReference type="AlphaFoldDB" id="A0AAV1S4F4"/>
<keyword evidence="6" id="KW-1185">Reference proteome</keyword>
<sequence length="74" mass="8011">MSKSSSSQVITCKAAICWGIGEPLKVEEIQVEPPKSFEIRVKMLLASLCHTDILCTKGFPAPLFPRVLGHEGVG</sequence>
<dbReference type="Proteomes" id="UP001314170">
    <property type="component" value="Unassembled WGS sequence"/>
</dbReference>
<evidence type="ECO:0000256" key="2">
    <source>
        <dbReference type="ARBA" id="ARBA00011738"/>
    </source>
</evidence>
<evidence type="ECO:0000256" key="1">
    <source>
        <dbReference type="ARBA" id="ARBA00001947"/>
    </source>
</evidence>
<dbReference type="InterPro" id="IPR011032">
    <property type="entry name" value="GroES-like_sf"/>
</dbReference>
<keyword evidence="4" id="KW-0862">Zinc</keyword>
<dbReference type="GO" id="GO:0051903">
    <property type="term" value="F:S-(hydroxymethyl)glutathione dehydrogenase [NAD(P)+] activity"/>
    <property type="evidence" value="ECO:0007669"/>
    <property type="project" value="TreeGrafter"/>
</dbReference>
<dbReference type="PANTHER" id="PTHR43880">
    <property type="entry name" value="ALCOHOL DEHYDROGENASE"/>
    <property type="match status" value="1"/>
</dbReference>
<dbReference type="GO" id="GO:0046294">
    <property type="term" value="P:formaldehyde catabolic process"/>
    <property type="evidence" value="ECO:0007669"/>
    <property type="project" value="TreeGrafter"/>
</dbReference>
<dbReference type="EMBL" id="CAWUPB010001168">
    <property type="protein sequence ID" value="CAK7345733.1"/>
    <property type="molecule type" value="Genomic_DNA"/>
</dbReference>
<comment type="cofactor">
    <cofactor evidence="1">
        <name>Zn(2+)</name>
        <dbReference type="ChEBI" id="CHEBI:29105"/>
    </cofactor>
</comment>
<proteinExistence type="predicted"/>
<evidence type="ECO:0000313" key="6">
    <source>
        <dbReference type="Proteomes" id="UP001314170"/>
    </source>
</evidence>
<dbReference type="Gene3D" id="3.90.180.10">
    <property type="entry name" value="Medium-chain alcohol dehydrogenases, catalytic domain"/>
    <property type="match status" value="1"/>
</dbReference>
<gene>
    <name evidence="5" type="ORF">DCAF_LOCUS18392</name>
</gene>